<dbReference type="HOGENOM" id="CLU_1273582_0_0_1"/>
<gene>
    <name evidence="3" type="ORF">NEMVEDRAFT_v1g207667</name>
</gene>
<reference evidence="3 4" key="1">
    <citation type="journal article" date="2007" name="Science">
        <title>Sea anemone genome reveals ancestral eumetazoan gene repertoire and genomic organization.</title>
        <authorList>
            <person name="Putnam N.H."/>
            <person name="Srivastava M."/>
            <person name="Hellsten U."/>
            <person name="Dirks B."/>
            <person name="Chapman J."/>
            <person name="Salamov A."/>
            <person name="Terry A."/>
            <person name="Shapiro H."/>
            <person name="Lindquist E."/>
            <person name="Kapitonov V.V."/>
            <person name="Jurka J."/>
            <person name="Genikhovich G."/>
            <person name="Grigoriev I.V."/>
            <person name="Lucas S.M."/>
            <person name="Steele R.E."/>
            <person name="Finnerty J.R."/>
            <person name="Technau U."/>
            <person name="Martindale M.Q."/>
            <person name="Rokhsar D.S."/>
        </authorList>
    </citation>
    <scope>NUCLEOTIDE SEQUENCE [LARGE SCALE GENOMIC DNA]</scope>
    <source>
        <strain evidence="4">CH2 X CH6</strain>
    </source>
</reference>
<dbReference type="Pfam" id="PF13843">
    <property type="entry name" value="DDE_Tnp_1_7"/>
    <property type="match status" value="1"/>
</dbReference>
<sequence length="217" mass="24701">MAACANIFDNDSDDEDDGQASGESDLSFGEESSDEEELESGDEGECDEWSRELHEVELAPFDRVVGLTNILPAEANATDFLEQLFPPDLIDLIVEETNRNARQKDADPTYWESVNASDIKIYLAIRLLQGIKSVPSERDYWATSPFLGRKKEKFRVNEDLTKGRLDAIKAINVKLDIYKLWTIDVTIQVRLNKDKAKEIIHSLRQLKDLQQLIEKLV</sequence>
<proteinExistence type="predicted"/>
<evidence type="ECO:0000313" key="3">
    <source>
        <dbReference type="EMBL" id="EDO40597.1"/>
    </source>
</evidence>
<evidence type="ECO:0000259" key="2">
    <source>
        <dbReference type="Pfam" id="PF13843"/>
    </source>
</evidence>
<dbReference type="InterPro" id="IPR029526">
    <property type="entry name" value="PGBD"/>
</dbReference>
<feature type="compositionally biased region" description="Acidic residues" evidence="1">
    <location>
        <begin position="31"/>
        <end position="47"/>
    </location>
</feature>
<dbReference type="Proteomes" id="UP000001593">
    <property type="component" value="Unassembled WGS sequence"/>
</dbReference>
<feature type="region of interest" description="Disordered" evidence="1">
    <location>
        <begin position="1"/>
        <end position="48"/>
    </location>
</feature>
<feature type="compositionally biased region" description="Low complexity" evidence="1">
    <location>
        <begin position="19"/>
        <end position="30"/>
    </location>
</feature>
<evidence type="ECO:0000313" key="4">
    <source>
        <dbReference type="Proteomes" id="UP000001593"/>
    </source>
</evidence>
<name>A7S6Q8_NEMVE</name>
<accession>A7S6Q8</accession>
<protein>
    <recommendedName>
        <fullName evidence="2">PiggyBac transposable element-derived protein domain-containing protein</fullName>
    </recommendedName>
</protein>
<dbReference type="PANTHER" id="PTHR46599">
    <property type="entry name" value="PIGGYBAC TRANSPOSABLE ELEMENT-DERIVED PROTEIN 4"/>
    <property type="match status" value="1"/>
</dbReference>
<dbReference type="InParanoid" id="A7S6Q8"/>
<feature type="domain" description="PiggyBac transposable element-derived protein" evidence="2">
    <location>
        <begin position="77"/>
        <end position="150"/>
    </location>
</feature>
<dbReference type="EMBL" id="DS469589">
    <property type="protein sequence ID" value="EDO40597.1"/>
    <property type="molecule type" value="Genomic_DNA"/>
</dbReference>
<keyword evidence="4" id="KW-1185">Reference proteome</keyword>
<dbReference type="AlphaFoldDB" id="A7S6Q8"/>
<dbReference type="OMA" id="MAACANI"/>
<evidence type="ECO:0000256" key="1">
    <source>
        <dbReference type="SAM" id="MobiDB-lite"/>
    </source>
</evidence>
<dbReference type="PANTHER" id="PTHR46599:SF3">
    <property type="entry name" value="PIGGYBAC TRANSPOSABLE ELEMENT-DERIVED PROTEIN 4"/>
    <property type="match status" value="1"/>
</dbReference>
<organism evidence="3 4">
    <name type="scientific">Nematostella vectensis</name>
    <name type="common">Starlet sea anemone</name>
    <dbReference type="NCBI Taxonomy" id="45351"/>
    <lineage>
        <taxon>Eukaryota</taxon>
        <taxon>Metazoa</taxon>
        <taxon>Cnidaria</taxon>
        <taxon>Anthozoa</taxon>
        <taxon>Hexacorallia</taxon>
        <taxon>Actiniaria</taxon>
        <taxon>Edwardsiidae</taxon>
        <taxon>Nematostella</taxon>
    </lineage>
</organism>
<dbReference type="STRING" id="45351.A7S6Q8"/>